<dbReference type="SUPFAM" id="SSF56112">
    <property type="entry name" value="Protein kinase-like (PK-like)"/>
    <property type="match status" value="1"/>
</dbReference>
<dbReference type="InterPro" id="IPR000719">
    <property type="entry name" value="Prot_kinase_dom"/>
</dbReference>
<dbReference type="InterPro" id="IPR017441">
    <property type="entry name" value="Protein_kinase_ATP_BS"/>
</dbReference>
<dbReference type="InterPro" id="IPR011009">
    <property type="entry name" value="Kinase-like_dom_sf"/>
</dbReference>
<keyword evidence="10" id="KW-1185">Reference proteome</keyword>
<evidence type="ECO:0000256" key="7">
    <source>
        <dbReference type="SAM" id="MobiDB-lite"/>
    </source>
</evidence>
<feature type="binding site" evidence="6">
    <location>
        <position position="164"/>
    </location>
    <ligand>
        <name>ATP</name>
        <dbReference type="ChEBI" id="CHEBI:30616"/>
    </ligand>
</feature>
<evidence type="ECO:0000313" key="9">
    <source>
        <dbReference type="EMBL" id="OQD62452.1"/>
    </source>
</evidence>
<keyword evidence="5 6" id="KW-0067">ATP-binding</keyword>
<protein>
    <recommendedName>
        <fullName evidence="8">Protein kinase domain-containing protein</fullName>
    </recommendedName>
</protein>
<feature type="domain" description="Protein kinase" evidence="8">
    <location>
        <begin position="130"/>
        <end position="511"/>
    </location>
</feature>
<evidence type="ECO:0000256" key="5">
    <source>
        <dbReference type="ARBA" id="ARBA00022840"/>
    </source>
</evidence>
<evidence type="ECO:0000256" key="6">
    <source>
        <dbReference type="PROSITE-ProRule" id="PRU10141"/>
    </source>
</evidence>
<dbReference type="InterPro" id="IPR051175">
    <property type="entry name" value="CLK_kinases"/>
</dbReference>
<name>A0A1V6NCZ9_PENPO</name>
<evidence type="ECO:0000256" key="1">
    <source>
        <dbReference type="ARBA" id="ARBA00022527"/>
    </source>
</evidence>
<feature type="region of interest" description="Disordered" evidence="7">
    <location>
        <begin position="1"/>
        <end position="25"/>
    </location>
</feature>
<dbReference type="STRING" id="60169.A0A1V6NCZ9"/>
<organism evidence="9 10">
    <name type="scientific">Penicillium polonicum</name>
    <dbReference type="NCBI Taxonomy" id="60169"/>
    <lineage>
        <taxon>Eukaryota</taxon>
        <taxon>Fungi</taxon>
        <taxon>Dikarya</taxon>
        <taxon>Ascomycota</taxon>
        <taxon>Pezizomycotina</taxon>
        <taxon>Eurotiomycetes</taxon>
        <taxon>Eurotiomycetidae</taxon>
        <taxon>Eurotiales</taxon>
        <taxon>Aspergillaceae</taxon>
        <taxon>Penicillium</taxon>
    </lineage>
</organism>
<keyword evidence="4" id="KW-0418">Kinase</keyword>
<keyword evidence="2" id="KW-0808">Transferase</keyword>
<reference evidence="10" key="1">
    <citation type="journal article" date="2017" name="Nat. Microbiol.">
        <title>Global analysis of biosynthetic gene clusters reveals vast potential of secondary metabolite production in Penicillium species.</title>
        <authorList>
            <person name="Nielsen J.C."/>
            <person name="Grijseels S."/>
            <person name="Prigent S."/>
            <person name="Ji B."/>
            <person name="Dainat J."/>
            <person name="Nielsen K.F."/>
            <person name="Frisvad J.C."/>
            <person name="Workman M."/>
            <person name="Nielsen J."/>
        </authorList>
    </citation>
    <scope>NUCLEOTIDE SEQUENCE [LARGE SCALE GENOMIC DNA]</scope>
    <source>
        <strain evidence="10">IBT 4502</strain>
    </source>
</reference>
<evidence type="ECO:0000256" key="2">
    <source>
        <dbReference type="ARBA" id="ARBA00022679"/>
    </source>
</evidence>
<comment type="caution">
    <text evidence="9">The sequence shown here is derived from an EMBL/GenBank/DDBJ whole genome shotgun (WGS) entry which is preliminary data.</text>
</comment>
<dbReference type="Gene3D" id="3.30.200.20">
    <property type="entry name" value="Phosphorylase Kinase, domain 1"/>
    <property type="match status" value="1"/>
</dbReference>
<dbReference type="GO" id="GO:0005524">
    <property type="term" value="F:ATP binding"/>
    <property type="evidence" value="ECO:0007669"/>
    <property type="project" value="UniProtKB-UniRule"/>
</dbReference>
<proteinExistence type="predicted"/>
<dbReference type="PANTHER" id="PTHR45646">
    <property type="entry name" value="SERINE/THREONINE-PROTEIN KINASE DOA-RELATED"/>
    <property type="match status" value="1"/>
</dbReference>
<gene>
    <name evidence="9" type="ORF">PENPOL_c012G01522</name>
</gene>
<dbReference type="GO" id="GO:0043484">
    <property type="term" value="P:regulation of RNA splicing"/>
    <property type="evidence" value="ECO:0007669"/>
    <property type="project" value="TreeGrafter"/>
</dbReference>
<dbReference type="PANTHER" id="PTHR45646:SF11">
    <property type="entry name" value="SERINE_THREONINE-PROTEIN KINASE DOA"/>
    <property type="match status" value="1"/>
</dbReference>
<accession>A0A1V6NCZ9</accession>
<dbReference type="GO" id="GO:0004674">
    <property type="term" value="F:protein serine/threonine kinase activity"/>
    <property type="evidence" value="ECO:0007669"/>
    <property type="project" value="UniProtKB-KW"/>
</dbReference>
<keyword evidence="1" id="KW-0723">Serine/threonine-protein kinase</keyword>
<dbReference type="SMART" id="SM00220">
    <property type="entry name" value="S_TKc"/>
    <property type="match status" value="1"/>
</dbReference>
<dbReference type="AlphaFoldDB" id="A0A1V6NCZ9"/>
<dbReference type="Pfam" id="PF00069">
    <property type="entry name" value="Pkinase"/>
    <property type="match status" value="1"/>
</dbReference>
<dbReference type="GO" id="GO:0005634">
    <property type="term" value="C:nucleus"/>
    <property type="evidence" value="ECO:0007669"/>
    <property type="project" value="TreeGrafter"/>
</dbReference>
<dbReference type="Gene3D" id="1.10.510.10">
    <property type="entry name" value="Transferase(Phosphotransferase) domain 1"/>
    <property type="match status" value="1"/>
</dbReference>
<evidence type="ECO:0000256" key="3">
    <source>
        <dbReference type="ARBA" id="ARBA00022741"/>
    </source>
</evidence>
<evidence type="ECO:0000256" key="4">
    <source>
        <dbReference type="ARBA" id="ARBA00022777"/>
    </source>
</evidence>
<dbReference type="OrthoDB" id="5979581at2759"/>
<dbReference type="PROSITE" id="PS00107">
    <property type="entry name" value="PROTEIN_KINASE_ATP"/>
    <property type="match status" value="1"/>
</dbReference>
<evidence type="ECO:0000259" key="8">
    <source>
        <dbReference type="PROSITE" id="PS50011"/>
    </source>
</evidence>
<dbReference type="EMBL" id="MDYM01000012">
    <property type="protein sequence ID" value="OQD62452.1"/>
    <property type="molecule type" value="Genomic_DNA"/>
</dbReference>
<keyword evidence="3 6" id="KW-0547">Nucleotide-binding</keyword>
<sequence length="518" mass="58997">MGAPSQKIYRSWPSGPPTYQQANTDGSDIAQSREWNYSLFDCCPPGTLCLKSTFLPCLTYGKTQSRSKDPNLSNFSYINSPTYFLYLDSQETIPHAFSRALGMLVDEEISPVYNSKYYPVKPGEVLADRYQTLVKVGWGVSSTVWLARGLQGPIETLENVVALKVANNNASFASHEREVEEHISTADPSHRGRSLIRTLLDSFEVKGPEGSHSCLVYPPMREPLSIYQSRFEDRKMPLPLIKTYIRALLTGLDYLHKECRTVHTGGWLDLKLENIMVSFEDSTVLAHFIDSQLERPMAFKIDAVGRPVYQSHNNFGPLKSLRSIPQLVDFGLATRLEEDDDWGVWPIQPDHYRAPEVILGNGWQMSVDIWNLGVLLWDMIEGKELFRHIHDQEGRYDAKLHIAEMIALLGPPPPEILQRYQYMREYSWPQHVRLEDGRLCETAEEYFCGPFFDNTGRFLYEDLIPDRKLDATASFLGGEEREAFLDLAKGMLVWHPDARKTAGELAGHPFLQPRETSA</sequence>
<dbReference type="Proteomes" id="UP000191408">
    <property type="component" value="Unassembled WGS sequence"/>
</dbReference>
<evidence type="ECO:0000313" key="10">
    <source>
        <dbReference type="Proteomes" id="UP000191408"/>
    </source>
</evidence>
<dbReference type="PROSITE" id="PS50011">
    <property type="entry name" value="PROTEIN_KINASE_DOM"/>
    <property type="match status" value="1"/>
</dbReference>